<sequence length="162" mass="19199">MNFYDINFEVKYHSIRDELLEKIASNNTNEYVEEDVFTICTNLYQHELTQVFYASSLLDNKIDKGIQYVYNEILSKYVPFTDVINNSKLHLFTCDDNNVLTSVQKENLEKNSSYFLLLMLFSENMFYLTHQCICQLTKYGRIELALLVNFETMLNEMLLSKF</sequence>
<dbReference type="AlphaFoldDB" id="A0A6C0IVA6"/>
<organism evidence="1">
    <name type="scientific">viral metagenome</name>
    <dbReference type="NCBI Taxonomy" id="1070528"/>
    <lineage>
        <taxon>unclassified sequences</taxon>
        <taxon>metagenomes</taxon>
        <taxon>organismal metagenomes</taxon>
    </lineage>
</organism>
<name>A0A6C0IVA6_9ZZZZ</name>
<protein>
    <submittedName>
        <fullName evidence="1">Uncharacterized protein</fullName>
    </submittedName>
</protein>
<dbReference type="EMBL" id="MN740246">
    <property type="protein sequence ID" value="QHT95767.1"/>
    <property type="molecule type" value="Genomic_DNA"/>
</dbReference>
<evidence type="ECO:0000313" key="1">
    <source>
        <dbReference type="EMBL" id="QHT95767.1"/>
    </source>
</evidence>
<accession>A0A6C0IVA6</accession>
<proteinExistence type="predicted"/>
<reference evidence="1" key="1">
    <citation type="journal article" date="2020" name="Nature">
        <title>Giant virus diversity and host interactions through global metagenomics.</title>
        <authorList>
            <person name="Schulz F."/>
            <person name="Roux S."/>
            <person name="Paez-Espino D."/>
            <person name="Jungbluth S."/>
            <person name="Walsh D.A."/>
            <person name="Denef V.J."/>
            <person name="McMahon K.D."/>
            <person name="Konstantinidis K.T."/>
            <person name="Eloe-Fadrosh E.A."/>
            <person name="Kyrpides N.C."/>
            <person name="Woyke T."/>
        </authorList>
    </citation>
    <scope>NUCLEOTIDE SEQUENCE</scope>
    <source>
        <strain evidence="1">GVMAG-M-3300024301-20</strain>
    </source>
</reference>